<dbReference type="EMBL" id="PSYR01000001">
    <property type="protein sequence ID" value="RCN59511.1"/>
    <property type="molecule type" value="Genomic_DNA"/>
</dbReference>
<dbReference type="GO" id="GO:0005506">
    <property type="term" value="F:iron ion binding"/>
    <property type="evidence" value="ECO:0007669"/>
    <property type="project" value="InterPro"/>
</dbReference>
<protein>
    <submittedName>
        <fullName evidence="2">Xanthine dehydrogenase</fullName>
    </submittedName>
</protein>
<gene>
    <name evidence="2" type="ORF">C4900_03375</name>
</gene>
<dbReference type="Pfam" id="PF02738">
    <property type="entry name" value="MoCoBD_1"/>
    <property type="match status" value="1"/>
</dbReference>
<evidence type="ECO:0000313" key="2">
    <source>
        <dbReference type="EMBL" id="RCN59511.1"/>
    </source>
</evidence>
<dbReference type="InterPro" id="IPR037165">
    <property type="entry name" value="AldOxase/xan_DH_Mopterin-bd_sf"/>
</dbReference>
<dbReference type="InterPro" id="IPR046867">
    <property type="entry name" value="AldOxase/xan_DH_MoCoBD2"/>
</dbReference>
<dbReference type="SUPFAM" id="SSF54665">
    <property type="entry name" value="CO dehydrogenase molybdoprotein N-domain-like"/>
    <property type="match status" value="1"/>
</dbReference>
<dbReference type="GO" id="GO:0016491">
    <property type="term" value="F:oxidoreductase activity"/>
    <property type="evidence" value="ECO:0007669"/>
    <property type="project" value="InterPro"/>
</dbReference>
<evidence type="ECO:0000313" key="3">
    <source>
        <dbReference type="Proteomes" id="UP000253250"/>
    </source>
</evidence>
<dbReference type="Pfam" id="PF20256">
    <property type="entry name" value="MoCoBD_2"/>
    <property type="match status" value="1"/>
</dbReference>
<dbReference type="InterPro" id="IPR008274">
    <property type="entry name" value="AldOxase/xan_DH_MoCoBD1"/>
</dbReference>
<dbReference type="Pfam" id="PF01315">
    <property type="entry name" value="Ald_Xan_dh_C"/>
    <property type="match status" value="1"/>
</dbReference>
<accession>A0A368HJF4</accession>
<dbReference type="SMART" id="SM01008">
    <property type="entry name" value="Ald_Xan_dh_C"/>
    <property type="match status" value="1"/>
</dbReference>
<dbReference type="InterPro" id="IPR000674">
    <property type="entry name" value="Ald_Oxase/Xan_DH_a/b"/>
</dbReference>
<dbReference type="Gene3D" id="3.90.1170.50">
    <property type="entry name" value="Aldehyde oxidase/xanthine dehydrogenase, a/b hammerhead"/>
    <property type="match status" value="1"/>
</dbReference>
<sequence>MHNDDRFGTTLLKDAPLRKDGAEKVRGTARYVADISYPGMLHAATLRTRLPGGTVVSIRFDDHVPWNEYVVVTAADIPGVNAVKMIETDQPVLVETQYRHAGEPVVLVAHPEPRALACALAAIHIEERPCAEPPVFTIEEALRLDTRRIVADNVYRDYLMEKGSVMDAENGPCRVFEGEYHTGAQEHLYIEPQGMIARVEDGVLTVEGSLQCPYYVHAALVYATGLPEERVRVLQCATGGAFGGKEEYPSHIACHAALLTLKAGGRPVALIYGRGEDMAVTPKRHPSRSRVRLGASHDGRLRFIDIDFAIDGGAYLTLSPVVLSRGVIHAAGPYRCDNIRVRGRAVATSHPPFGAFRGFGAPQSIFALEAALDGLARVLGMAPDVLRRRNVLAPGDISPAGQGIEGPVDMQRVIDQALEVCGYRTKVEAYRRWNTQQGATRKGIGLATFYHGAGFTGNGELALRSRAGLRVGPKGLVEILTSTTEMGQGMQTTLSRIVAEALRIPYEGVVVARPDTRDVPNSGPTVASRTCMVVGAILTQAAHDLMARLRAHAMLPSAYDYDEFRAACARLHAAEGVTTVIADYRHPPGSKWDESTFQGSPYASFAWACYVAEVEVDVATGEVCILDFTAVQEVGRVVHPTVAAGQIAGGVVQGIGYALFEDVQFGADGQMANNRVTNYIIPTSADIPPIRVLFQESRHGAGPGGAAGIGELPMDGPAPAIINAINAALGTDIRHVPAMPEHILAAMDRRCS</sequence>
<organism evidence="2 3">
    <name type="scientific">Acidiferrobacter thiooxydans</name>
    <dbReference type="NCBI Taxonomy" id="163359"/>
    <lineage>
        <taxon>Bacteria</taxon>
        <taxon>Pseudomonadati</taxon>
        <taxon>Pseudomonadota</taxon>
        <taxon>Gammaproteobacteria</taxon>
        <taxon>Acidiferrobacterales</taxon>
        <taxon>Acidiferrobacteraceae</taxon>
        <taxon>Acidiferrobacter</taxon>
    </lineage>
</organism>
<dbReference type="InterPro" id="IPR016208">
    <property type="entry name" value="Ald_Oxase/xanthine_DH-like"/>
</dbReference>
<dbReference type="PANTHER" id="PTHR11908:SF157">
    <property type="entry name" value="XANTHINE DEHYDROGENASE SUBUNIT D-RELATED"/>
    <property type="match status" value="1"/>
</dbReference>
<evidence type="ECO:0000259" key="1">
    <source>
        <dbReference type="SMART" id="SM01008"/>
    </source>
</evidence>
<dbReference type="PANTHER" id="PTHR11908">
    <property type="entry name" value="XANTHINE DEHYDROGENASE"/>
    <property type="match status" value="1"/>
</dbReference>
<dbReference type="AlphaFoldDB" id="A0A368HJF4"/>
<dbReference type="OrthoDB" id="9758509at2"/>
<dbReference type="InterPro" id="IPR036856">
    <property type="entry name" value="Ald_Oxase/Xan_DH_a/b_sf"/>
</dbReference>
<dbReference type="Proteomes" id="UP000253250">
    <property type="component" value="Unassembled WGS sequence"/>
</dbReference>
<reference evidence="2 3" key="1">
    <citation type="submission" date="2018-02" db="EMBL/GenBank/DDBJ databases">
        <title>Insights into the biology of acidophilic members of the Acidiferrobacteraceae family derived from comparative genomic analyses.</title>
        <authorList>
            <person name="Issotta F."/>
            <person name="Thyssen C."/>
            <person name="Mena C."/>
            <person name="Moya A."/>
            <person name="Bellenberg S."/>
            <person name="Sproer C."/>
            <person name="Covarrubias P.C."/>
            <person name="Sand W."/>
            <person name="Quatrini R."/>
            <person name="Vera M."/>
        </authorList>
    </citation>
    <scope>NUCLEOTIDE SEQUENCE [LARGE SCALE GENOMIC DNA]</scope>
    <source>
        <strain evidence="3">m-1</strain>
    </source>
</reference>
<name>A0A368HJF4_9GAMM</name>
<keyword evidence="3" id="KW-1185">Reference proteome</keyword>
<proteinExistence type="predicted"/>
<dbReference type="Gene3D" id="3.30.365.10">
    <property type="entry name" value="Aldehyde oxidase/xanthine dehydrogenase, molybdopterin binding domain"/>
    <property type="match status" value="4"/>
</dbReference>
<feature type="domain" description="Aldehyde oxidase/xanthine dehydrogenase a/b hammerhead" evidence="1">
    <location>
        <begin position="26"/>
        <end position="129"/>
    </location>
</feature>
<comment type="caution">
    <text evidence="2">The sequence shown here is derived from an EMBL/GenBank/DDBJ whole genome shotgun (WGS) entry which is preliminary data.</text>
</comment>
<dbReference type="SUPFAM" id="SSF56003">
    <property type="entry name" value="Molybdenum cofactor-binding domain"/>
    <property type="match status" value="1"/>
</dbReference>